<dbReference type="RefSeq" id="WP_193720817.1">
    <property type="nucleotide sequence ID" value="NZ_JACSPN010000021.1"/>
</dbReference>
<feature type="transmembrane region" description="Helical" evidence="1">
    <location>
        <begin position="104"/>
        <end position="125"/>
    </location>
</feature>
<keyword evidence="1" id="KW-1133">Transmembrane helix</keyword>
<feature type="transmembrane region" description="Helical" evidence="1">
    <location>
        <begin position="137"/>
        <end position="157"/>
    </location>
</feature>
<dbReference type="InterPro" id="IPR005325">
    <property type="entry name" value="DUF308_memb"/>
</dbReference>
<evidence type="ECO:0000313" key="2">
    <source>
        <dbReference type="EMBL" id="MBE7701579.1"/>
    </source>
</evidence>
<feature type="transmembrane region" description="Helical" evidence="1">
    <location>
        <begin position="21"/>
        <end position="39"/>
    </location>
</feature>
<dbReference type="EMBL" id="JACSPN010000021">
    <property type="protein sequence ID" value="MBE7701579.1"/>
    <property type="molecule type" value="Genomic_DNA"/>
</dbReference>
<dbReference type="PANTHER" id="PTHR34989">
    <property type="entry name" value="PROTEIN HDED"/>
    <property type="match status" value="1"/>
</dbReference>
<comment type="caution">
    <text evidence="2">The sequence shown here is derived from an EMBL/GenBank/DDBJ whole genome shotgun (WGS) entry which is preliminary data.</text>
</comment>
<reference evidence="2 3" key="1">
    <citation type="submission" date="2020-08" db="EMBL/GenBank/DDBJ databases">
        <title>A Genomic Blueprint of the Chicken Gut Microbiome.</title>
        <authorList>
            <person name="Gilroy R."/>
            <person name="Ravi A."/>
            <person name="Getino M."/>
            <person name="Pursley I."/>
            <person name="Horton D.L."/>
            <person name="Alikhan N.-F."/>
            <person name="Baker D."/>
            <person name="Gharbi K."/>
            <person name="Hall N."/>
            <person name="Watson M."/>
            <person name="Adriaenssens E.M."/>
            <person name="Foster-Nyarko E."/>
            <person name="Jarju S."/>
            <person name="Secka A."/>
            <person name="Antonio M."/>
            <person name="Oren A."/>
            <person name="Chaudhuri R."/>
            <person name="La Ragione R.M."/>
            <person name="Hildebrand F."/>
            <person name="Pallen M.J."/>
        </authorList>
    </citation>
    <scope>NUCLEOTIDE SEQUENCE [LARGE SCALE GENOMIC DNA]</scope>
    <source>
        <strain evidence="2 3">Sa1BUA8</strain>
    </source>
</reference>
<keyword evidence="1" id="KW-0812">Transmembrane</keyword>
<keyword evidence="3" id="KW-1185">Reference proteome</keyword>
<feature type="transmembrane region" description="Helical" evidence="1">
    <location>
        <begin position="77"/>
        <end position="98"/>
    </location>
</feature>
<dbReference type="Proteomes" id="UP000822993">
    <property type="component" value="Unassembled WGS sequence"/>
</dbReference>
<proteinExistence type="predicted"/>
<feature type="transmembrane region" description="Helical" evidence="1">
    <location>
        <begin position="163"/>
        <end position="184"/>
    </location>
</feature>
<dbReference type="PANTHER" id="PTHR34989:SF1">
    <property type="entry name" value="PROTEIN HDED"/>
    <property type="match status" value="1"/>
</dbReference>
<organism evidence="2 3">
    <name type="scientific">Oerskovia douganii</name>
    <dbReference type="NCBI Taxonomy" id="2762210"/>
    <lineage>
        <taxon>Bacteria</taxon>
        <taxon>Bacillati</taxon>
        <taxon>Actinomycetota</taxon>
        <taxon>Actinomycetes</taxon>
        <taxon>Micrococcales</taxon>
        <taxon>Cellulomonadaceae</taxon>
        <taxon>Oerskovia</taxon>
    </lineage>
</organism>
<accession>A0A9D5UC21</accession>
<feature type="transmembrane region" description="Helical" evidence="1">
    <location>
        <begin position="45"/>
        <end position="65"/>
    </location>
</feature>
<evidence type="ECO:0000256" key="1">
    <source>
        <dbReference type="SAM" id="Phobius"/>
    </source>
</evidence>
<keyword evidence="1" id="KW-0472">Membrane</keyword>
<dbReference type="Pfam" id="PF03729">
    <property type="entry name" value="DUF308"/>
    <property type="match status" value="1"/>
</dbReference>
<protein>
    <submittedName>
        <fullName evidence="2">DUF308 domain-containing protein</fullName>
    </submittedName>
</protein>
<name>A0A9D5UC21_9CELL</name>
<evidence type="ECO:0000313" key="3">
    <source>
        <dbReference type="Proteomes" id="UP000822993"/>
    </source>
</evidence>
<sequence length="207" mass="21867">MTEHEESLTGRTTKIARRLWGLAYLRGALFLLIGVVLFVEPDRGIQWLTWLVAAMAALQGILFLIEAGRQRADGEGGVWRWVVGGLGVGVGLLLAFWPSASVTLVLRLVGIWALVAGLIGLIGALRARRTREPGWDWELATAALWLVFGVLVLVSPVTGLQTITVLVGLYLVVTGVVILVAAFAQSTAAKDAKAALAGPGAPAGPRA</sequence>
<gene>
    <name evidence="2" type="ORF">H9623_14905</name>
</gene>
<dbReference type="GO" id="GO:0005886">
    <property type="term" value="C:plasma membrane"/>
    <property type="evidence" value="ECO:0007669"/>
    <property type="project" value="TreeGrafter"/>
</dbReference>
<dbReference type="InterPro" id="IPR052712">
    <property type="entry name" value="Acid_resist_chaperone_HdeD"/>
</dbReference>
<dbReference type="AlphaFoldDB" id="A0A9D5UC21"/>